<dbReference type="RefSeq" id="WP_090191347.1">
    <property type="nucleotide sequence ID" value="NZ_FOTF01000026.1"/>
</dbReference>
<dbReference type="EMBL" id="FOTF01000026">
    <property type="protein sequence ID" value="SFL53853.1"/>
    <property type="molecule type" value="Genomic_DNA"/>
</dbReference>
<dbReference type="STRING" id="195913.SAMN04488004_12630"/>
<dbReference type="Proteomes" id="UP000199550">
    <property type="component" value="Unassembled WGS sequence"/>
</dbReference>
<keyword evidence="3 6" id="KW-0812">Transmembrane</keyword>
<feature type="transmembrane region" description="Helical" evidence="6">
    <location>
        <begin position="218"/>
        <end position="236"/>
    </location>
</feature>
<evidence type="ECO:0000313" key="7">
    <source>
        <dbReference type="EMBL" id="SFL53853.1"/>
    </source>
</evidence>
<feature type="transmembrane region" description="Helical" evidence="6">
    <location>
        <begin position="117"/>
        <end position="139"/>
    </location>
</feature>
<keyword evidence="2" id="KW-1003">Cell membrane</keyword>
<evidence type="ECO:0000256" key="5">
    <source>
        <dbReference type="ARBA" id="ARBA00023136"/>
    </source>
</evidence>
<evidence type="ECO:0000256" key="4">
    <source>
        <dbReference type="ARBA" id="ARBA00022989"/>
    </source>
</evidence>
<evidence type="ECO:0000256" key="3">
    <source>
        <dbReference type="ARBA" id="ARBA00022692"/>
    </source>
</evidence>
<organism evidence="7 8">
    <name type="scientific">Loktanella salsilacus</name>
    <dbReference type="NCBI Taxonomy" id="195913"/>
    <lineage>
        <taxon>Bacteria</taxon>
        <taxon>Pseudomonadati</taxon>
        <taxon>Pseudomonadota</taxon>
        <taxon>Alphaproteobacteria</taxon>
        <taxon>Rhodobacterales</taxon>
        <taxon>Roseobacteraceae</taxon>
        <taxon>Loktanella</taxon>
    </lineage>
</organism>
<evidence type="ECO:0000256" key="2">
    <source>
        <dbReference type="ARBA" id="ARBA00022475"/>
    </source>
</evidence>
<feature type="transmembrane region" description="Helical" evidence="6">
    <location>
        <begin position="45"/>
        <end position="65"/>
    </location>
</feature>
<feature type="transmembrane region" description="Helical" evidence="6">
    <location>
        <begin position="144"/>
        <end position="164"/>
    </location>
</feature>
<keyword evidence="8" id="KW-1185">Reference proteome</keyword>
<evidence type="ECO:0000256" key="6">
    <source>
        <dbReference type="SAM" id="Phobius"/>
    </source>
</evidence>
<accession>A0A1I4IIL1</accession>
<feature type="transmembrane region" description="Helical" evidence="6">
    <location>
        <begin position="278"/>
        <end position="298"/>
    </location>
</feature>
<feature type="transmembrane region" description="Helical" evidence="6">
    <location>
        <begin position="176"/>
        <end position="197"/>
    </location>
</feature>
<protein>
    <submittedName>
        <fullName evidence="7">4-hydroxybenzoate polyprenyltransferase</fullName>
    </submittedName>
</protein>
<feature type="transmembrane region" description="Helical" evidence="6">
    <location>
        <begin position="86"/>
        <end position="111"/>
    </location>
</feature>
<comment type="subcellular location">
    <subcellularLocation>
        <location evidence="1">Membrane</location>
        <topology evidence="1">Multi-pass membrane protein</topology>
    </subcellularLocation>
</comment>
<dbReference type="GO" id="GO:0016020">
    <property type="term" value="C:membrane"/>
    <property type="evidence" value="ECO:0007669"/>
    <property type="project" value="UniProtKB-SubCell"/>
</dbReference>
<keyword evidence="7" id="KW-0808">Transferase</keyword>
<dbReference type="GO" id="GO:0016765">
    <property type="term" value="F:transferase activity, transferring alkyl or aryl (other than methyl) groups"/>
    <property type="evidence" value="ECO:0007669"/>
    <property type="project" value="InterPro"/>
</dbReference>
<reference evidence="7 8" key="1">
    <citation type="submission" date="2016-10" db="EMBL/GenBank/DDBJ databases">
        <authorList>
            <person name="de Groot N.N."/>
        </authorList>
    </citation>
    <scope>NUCLEOTIDE SEQUENCE [LARGE SCALE GENOMIC DNA]</scope>
    <source>
        <strain evidence="7 8">DSM 16199</strain>
    </source>
</reference>
<dbReference type="InterPro" id="IPR044878">
    <property type="entry name" value="UbiA_sf"/>
</dbReference>
<sequence>MKAAALWTYQKERFPLAKTVPLLAVFSAASLCASAEMAGRPLPEAWAFVAAFMAAMMLFFQMRVCDEYKDLDDDRRYRPHRPIPRGLVSLRQIIALGLASLPVTALAVWLWHPPALWLLALVWLWLAAMTAEFGVAAWLKARPLLYLVSHMAIMPLIDLLLTGIEWMPGGGATRGIWLFLALSFVNGCVLEIGRKLWAPQSELPGVETYSRLWGPRRAAIIWAACTALSFGLLLGVGAVTGAFWITLALGGAGFAACLWAARAYAISLTPGAEKRMDTVAGLWVFACYAIAGFVPVLIRVL</sequence>
<feature type="transmembrane region" description="Helical" evidence="6">
    <location>
        <begin position="242"/>
        <end position="266"/>
    </location>
</feature>
<gene>
    <name evidence="7" type="ORF">SAMN04488004_12630</name>
</gene>
<keyword evidence="4 6" id="KW-1133">Transmembrane helix</keyword>
<dbReference type="Pfam" id="PF01040">
    <property type="entry name" value="UbiA"/>
    <property type="match status" value="1"/>
</dbReference>
<evidence type="ECO:0000256" key="1">
    <source>
        <dbReference type="ARBA" id="ARBA00004141"/>
    </source>
</evidence>
<evidence type="ECO:0000313" key="8">
    <source>
        <dbReference type="Proteomes" id="UP000199550"/>
    </source>
</evidence>
<keyword evidence="5 6" id="KW-0472">Membrane</keyword>
<proteinExistence type="predicted"/>
<dbReference type="InterPro" id="IPR000537">
    <property type="entry name" value="UbiA_prenyltransferase"/>
</dbReference>
<name>A0A1I4IIL1_9RHOB</name>
<dbReference type="OrthoDB" id="7594477at2"/>
<dbReference type="AlphaFoldDB" id="A0A1I4IIL1"/>
<dbReference type="Gene3D" id="1.10.357.140">
    <property type="entry name" value="UbiA prenyltransferase"/>
    <property type="match status" value="1"/>
</dbReference>